<dbReference type="PANTHER" id="PTHR47791:SF1">
    <property type="entry name" value="ENDO MANNANASE, GH76 FAMILY (EUROFUNG)"/>
    <property type="match status" value="1"/>
</dbReference>
<gene>
    <name evidence="1" type="ORF">NIES2135_54980</name>
</gene>
<dbReference type="AlphaFoldDB" id="A0A1Z4JPC4"/>
<accession>A0A1Z4JPC4</accession>
<dbReference type="SUPFAM" id="SSF48208">
    <property type="entry name" value="Six-hairpin glycosidases"/>
    <property type="match status" value="1"/>
</dbReference>
<dbReference type="EMBL" id="AP018203">
    <property type="protein sequence ID" value="BAY58625.1"/>
    <property type="molecule type" value="Genomic_DNA"/>
</dbReference>
<dbReference type="GO" id="GO:0005975">
    <property type="term" value="P:carbohydrate metabolic process"/>
    <property type="evidence" value="ECO:0007669"/>
    <property type="project" value="InterPro"/>
</dbReference>
<sequence>MVLPGACHATAAAGMAALQVFYSSTTGLWNSTGWWNAANALETTIDYSRLTKQKKYHPIIVNTYEKHKSQGFLEANVYDDQGWWALTWIKAYDLTGEKRYLDTAKSIFKDMTKGWDSKCGGGMWWRKDRQYKNAITNGLFFTIAIRLHQRTVNDYGKGSYIDWAKHGWNWFKKSGMINKQNLVNDGLNDHCRNNGDVTWTYNQGVVMGGLVDFYKSTKDQTYLKQAHAIATATIKHLSRKGILIEYCEPECGDDGPQFKGIFMRNLAYLQETSPKAQYKAFILKNADTVWAKRNQRDQFGLSWSKKFDSADAARQSSAIDALNAAIPLKDPACVVERVPPTRQSRLEDKNQSFYPLFSMQVNATDQISFEVPNLFSLIDQLDLPFDLFSVQENS</sequence>
<proteinExistence type="predicted"/>
<dbReference type="InterPro" id="IPR005198">
    <property type="entry name" value="Glyco_hydro_76"/>
</dbReference>
<evidence type="ECO:0000313" key="1">
    <source>
        <dbReference type="EMBL" id="BAY58625.1"/>
    </source>
</evidence>
<dbReference type="Gene3D" id="1.50.10.20">
    <property type="match status" value="1"/>
</dbReference>
<dbReference type="InterPro" id="IPR053169">
    <property type="entry name" value="MUG_Protein"/>
</dbReference>
<protein>
    <submittedName>
        <fullName evidence="1">Coagulation factor 5/8 type domain protein</fullName>
    </submittedName>
</protein>
<dbReference type="PANTHER" id="PTHR47791">
    <property type="entry name" value="MEIOTICALLY UP-REGULATED GENE 191 PROTEIN"/>
    <property type="match status" value="1"/>
</dbReference>
<keyword evidence="2" id="KW-1185">Reference proteome</keyword>
<name>A0A1Z4JPC4_LEPBY</name>
<organism evidence="1 2">
    <name type="scientific">Leptolyngbya boryana NIES-2135</name>
    <dbReference type="NCBI Taxonomy" id="1973484"/>
    <lineage>
        <taxon>Bacteria</taxon>
        <taxon>Bacillati</taxon>
        <taxon>Cyanobacteriota</taxon>
        <taxon>Cyanophyceae</taxon>
        <taxon>Leptolyngbyales</taxon>
        <taxon>Leptolyngbyaceae</taxon>
        <taxon>Leptolyngbya group</taxon>
        <taxon>Leptolyngbya</taxon>
    </lineage>
</organism>
<dbReference type="InterPro" id="IPR008928">
    <property type="entry name" value="6-hairpin_glycosidase_sf"/>
</dbReference>
<dbReference type="Proteomes" id="UP000217895">
    <property type="component" value="Chromosome"/>
</dbReference>
<reference evidence="1 2" key="1">
    <citation type="submission" date="2017-06" db="EMBL/GenBank/DDBJ databases">
        <title>Genome sequencing of cyanobaciteial culture collection at National Institute for Environmental Studies (NIES).</title>
        <authorList>
            <person name="Hirose Y."/>
            <person name="Shimura Y."/>
            <person name="Fujisawa T."/>
            <person name="Nakamura Y."/>
            <person name="Kawachi M."/>
        </authorList>
    </citation>
    <scope>NUCLEOTIDE SEQUENCE [LARGE SCALE GENOMIC DNA]</scope>
    <source>
        <strain evidence="1 2">NIES-2135</strain>
    </source>
</reference>
<evidence type="ECO:0000313" key="2">
    <source>
        <dbReference type="Proteomes" id="UP000217895"/>
    </source>
</evidence>
<dbReference type="Pfam" id="PF03663">
    <property type="entry name" value="Glyco_hydro_76"/>
    <property type="match status" value="1"/>
</dbReference>